<evidence type="ECO:0000256" key="5">
    <source>
        <dbReference type="HAMAP-Rule" id="MF_00113"/>
    </source>
</evidence>
<dbReference type="InterPro" id="IPR042118">
    <property type="entry name" value="QueA_dom1"/>
</dbReference>
<dbReference type="PANTHER" id="PTHR30307:SF0">
    <property type="entry name" value="S-ADENOSYLMETHIONINE:TRNA RIBOSYLTRANSFERASE-ISOMERASE"/>
    <property type="match status" value="1"/>
</dbReference>
<dbReference type="OrthoDB" id="9805933at2"/>
<dbReference type="EMBL" id="AM180252">
    <property type="protein sequence ID" value="CAJ54843.1"/>
    <property type="molecule type" value="Genomic_DNA"/>
</dbReference>
<comment type="function">
    <text evidence="5">Transfers and isomerizes the ribose moiety from AdoMet to the 7-aminomethyl group of 7-deazaguanine (preQ1-tRNA) to give epoxyqueuosine (oQ-tRNA).</text>
</comment>
<dbReference type="GO" id="GO:0008616">
    <property type="term" value="P:tRNA queuosine(34) biosynthetic process"/>
    <property type="evidence" value="ECO:0007669"/>
    <property type="project" value="UniProtKB-UniRule"/>
</dbReference>
<proteinExistence type="inferred from homology"/>
<dbReference type="KEGG" id="lip:LI0789"/>
<dbReference type="HAMAP" id="MF_00113">
    <property type="entry name" value="QueA"/>
    <property type="match status" value="1"/>
</dbReference>
<comment type="subcellular location">
    <subcellularLocation>
        <location evidence="5">Cytoplasm</location>
    </subcellularLocation>
</comment>
<dbReference type="PANTHER" id="PTHR30307">
    <property type="entry name" value="S-ADENOSYLMETHIONINE:TRNA RIBOSYLTRANSFERASE-ISOMERASE"/>
    <property type="match status" value="1"/>
</dbReference>
<dbReference type="Gene3D" id="2.40.10.240">
    <property type="entry name" value="QueA-like"/>
    <property type="match status" value="1"/>
</dbReference>
<evidence type="ECO:0000256" key="2">
    <source>
        <dbReference type="ARBA" id="ARBA00022679"/>
    </source>
</evidence>
<keyword evidence="4 5" id="KW-0671">Queuosine biosynthesis</keyword>
<dbReference type="NCBIfam" id="NF001140">
    <property type="entry name" value="PRK00147.1"/>
    <property type="match status" value="1"/>
</dbReference>
<dbReference type="EC" id="2.4.99.17" evidence="5"/>
<dbReference type="SUPFAM" id="SSF111337">
    <property type="entry name" value="QueA-like"/>
    <property type="match status" value="1"/>
</dbReference>
<dbReference type="Pfam" id="PF02547">
    <property type="entry name" value="Queuosine_synth"/>
    <property type="match status" value="1"/>
</dbReference>
<dbReference type="AlphaFoldDB" id="Q1MQ84"/>
<dbReference type="InterPro" id="IPR042119">
    <property type="entry name" value="QueA_dom2"/>
</dbReference>
<reference evidence="6 7" key="1">
    <citation type="submission" date="2005-11" db="EMBL/GenBank/DDBJ databases">
        <title>The complete genome sequence of Lawsonia intracellularis: the causative agent of proliferative enteropathy.</title>
        <authorList>
            <person name="Kaur K."/>
            <person name="Zhang Q."/>
            <person name="Beckler D."/>
            <person name="Munir S."/>
            <person name="Li L."/>
            <person name="Kinsley K."/>
            <person name="Herron L."/>
            <person name="Peterson A."/>
            <person name="May B."/>
            <person name="Singh S."/>
            <person name="Gebhart C."/>
            <person name="Kapur V."/>
        </authorList>
    </citation>
    <scope>NUCLEOTIDE SEQUENCE [LARGE SCALE GENOMIC DNA]</scope>
    <source>
        <strain evidence="6 7">PHE/MN1-00</strain>
    </source>
</reference>
<protein>
    <recommendedName>
        <fullName evidence="5">S-adenosylmethionine:tRNA ribosyltransferase-isomerase</fullName>
        <ecNumber evidence="5">2.4.99.17</ecNumber>
    </recommendedName>
    <alternativeName>
        <fullName evidence="5">Queuosine biosynthesis protein QueA</fullName>
    </alternativeName>
</protein>
<keyword evidence="3 5" id="KW-0949">S-adenosyl-L-methionine</keyword>
<gene>
    <name evidence="5 6" type="primary">queA</name>
    <name evidence="6" type="ordered locus">LI0789</name>
</gene>
<keyword evidence="1 5" id="KW-0963">Cytoplasm</keyword>
<evidence type="ECO:0000313" key="7">
    <source>
        <dbReference type="Proteomes" id="UP000002430"/>
    </source>
</evidence>
<dbReference type="STRING" id="363253.LI0789"/>
<sequence length="366" mass="41572">MSSITESDFLLSSYMFSLPKTQIAQYPYERGKSRLLVLTKKNSTIIHTDFSKIEHYLPNNSLLIANNSRVFPARIFCSYDKRNIEVFLLTPISFLEIQAKSSDEHYGAWSTAIGECLIRPAKRVNIGSKLYLQQELEIEVLKKEDFGRHIVKLCWKGSLSNIFFSYGDIPHPPYIHQSNKVQDKERYQTVYSRLDKLGSVAAPTAGLHFSETIRNKLQKNGISWAEITLHVGYGTFSPVRCNDIRKHIMHSEFVEVPETTVQAIKKARFEGRPIFAIGTTVVRALEGVSTICGSLQPYTGFINIFISPGYKFSYVDGLVTNFHLPGSTLLMLVSAFTKRSIMINTYNKAIELGYRFFSYGDAMLII</sequence>
<comment type="subunit">
    <text evidence="5">Monomer.</text>
</comment>
<comment type="similarity">
    <text evidence="5">Belongs to the QueA family.</text>
</comment>
<comment type="catalytic activity">
    <reaction evidence="5">
        <text>7-aminomethyl-7-carbaguanosine(34) in tRNA + S-adenosyl-L-methionine = epoxyqueuosine(34) in tRNA + adenine + L-methionine + 2 H(+)</text>
        <dbReference type="Rhea" id="RHEA:32155"/>
        <dbReference type="Rhea" id="RHEA-COMP:10342"/>
        <dbReference type="Rhea" id="RHEA-COMP:18582"/>
        <dbReference type="ChEBI" id="CHEBI:15378"/>
        <dbReference type="ChEBI" id="CHEBI:16708"/>
        <dbReference type="ChEBI" id="CHEBI:57844"/>
        <dbReference type="ChEBI" id="CHEBI:59789"/>
        <dbReference type="ChEBI" id="CHEBI:82833"/>
        <dbReference type="ChEBI" id="CHEBI:194443"/>
        <dbReference type="EC" id="2.4.99.17"/>
    </reaction>
</comment>
<dbReference type="NCBIfam" id="TIGR00113">
    <property type="entry name" value="queA"/>
    <property type="match status" value="1"/>
</dbReference>
<dbReference type="InterPro" id="IPR036100">
    <property type="entry name" value="QueA_sf"/>
</dbReference>
<accession>Q1MQ84</accession>
<dbReference type="InterPro" id="IPR003699">
    <property type="entry name" value="QueA"/>
</dbReference>
<dbReference type="eggNOG" id="COG0809">
    <property type="taxonomic scope" value="Bacteria"/>
</dbReference>
<keyword evidence="2 5" id="KW-0808">Transferase</keyword>
<organism evidence="6 7">
    <name type="scientific">Lawsonia intracellularis (strain PHE/MN1-00)</name>
    <dbReference type="NCBI Taxonomy" id="363253"/>
    <lineage>
        <taxon>Bacteria</taxon>
        <taxon>Pseudomonadati</taxon>
        <taxon>Thermodesulfobacteriota</taxon>
        <taxon>Desulfovibrionia</taxon>
        <taxon>Desulfovibrionales</taxon>
        <taxon>Desulfovibrionaceae</taxon>
        <taxon>Lawsonia</taxon>
    </lineage>
</organism>
<evidence type="ECO:0000313" key="6">
    <source>
        <dbReference type="EMBL" id="CAJ54843.1"/>
    </source>
</evidence>
<dbReference type="GO" id="GO:0051075">
    <property type="term" value="F:S-adenosylmethionine:tRNA ribosyltransferase-isomerase activity"/>
    <property type="evidence" value="ECO:0007669"/>
    <property type="project" value="UniProtKB-EC"/>
</dbReference>
<evidence type="ECO:0000256" key="4">
    <source>
        <dbReference type="ARBA" id="ARBA00022785"/>
    </source>
</evidence>
<evidence type="ECO:0000256" key="3">
    <source>
        <dbReference type="ARBA" id="ARBA00022691"/>
    </source>
</evidence>
<evidence type="ECO:0000256" key="1">
    <source>
        <dbReference type="ARBA" id="ARBA00022490"/>
    </source>
</evidence>
<name>Q1MQ84_LAWIP</name>
<dbReference type="Proteomes" id="UP000002430">
    <property type="component" value="Chromosome"/>
</dbReference>
<dbReference type="Gene3D" id="3.40.1780.10">
    <property type="entry name" value="QueA-like"/>
    <property type="match status" value="1"/>
</dbReference>
<keyword evidence="7" id="KW-1185">Reference proteome</keyword>
<comment type="pathway">
    <text evidence="5">tRNA modification; tRNA-queuosine biosynthesis.</text>
</comment>
<dbReference type="GO" id="GO:0005737">
    <property type="term" value="C:cytoplasm"/>
    <property type="evidence" value="ECO:0007669"/>
    <property type="project" value="UniProtKB-SubCell"/>
</dbReference>
<dbReference type="UniPathway" id="UPA00392"/>
<dbReference type="HOGENOM" id="CLU_039110_1_0_7"/>